<protein>
    <submittedName>
        <fullName evidence="2">Uncharacterized protein</fullName>
    </submittedName>
</protein>
<organism evidence="1 2">
    <name type="scientific">Romanomermis culicivorax</name>
    <name type="common">Nematode worm</name>
    <dbReference type="NCBI Taxonomy" id="13658"/>
    <lineage>
        <taxon>Eukaryota</taxon>
        <taxon>Metazoa</taxon>
        <taxon>Ecdysozoa</taxon>
        <taxon>Nematoda</taxon>
        <taxon>Enoplea</taxon>
        <taxon>Dorylaimia</taxon>
        <taxon>Mermithida</taxon>
        <taxon>Mermithoidea</taxon>
        <taxon>Mermithidae</taxon>
        <taxon>Romanomermis</taxon>
    </lineage>
</organism>
<dbReference type="WBParaSite" id="nRc.2.0.1.t17802-RA">
    <property type="protein sequence ID" value="nRc.2.0.1.t17802-RA"/>
    <property type="gene ID" value="nRc.2.0.1.g17802"/>
</dbReference>
<reference evidence="2" key="1">
    <citation type="submission" date="2022-11" db="UniProtKB">
        <authorList>
            <consortium name="WormBaseParasite"/>
        </authorList>
    </citation>
    <scope>IDENTIFICATION</scope>
</reference>
<sequence length="122" mass="14347">MKQGMLQHTFIQINVTIKPATLDTNLKFFDRLQEKVDRKPPSVRCIKDLLLQDIQSETKNGVAQIVVNESEPTDQDIERWFAEARYEELERLVLDGKTNLIFKYSNKYLQMANFLENVQKNE</sequence>
<accession>A0A915IVF4</accession>
<proteinExistence type="predicted"/>
<name>A0A915IVF4_ROMCU</name>
<evidence type="ECO:0000313" key="1">
    <source>
        <dbReference type="Proteomes" id="UP000887565"/>
    </source>
</evidence>
<dbReference type="Proteomes" id="UP000887565">
    <property type="component" value="Unplaced"/>
</dbReference>
<dbReference type="AlphaFoldDB" id="A0A915IVF4"/>
<keyword evidence="1" id="KW-1185">Reference proteome</keyword>
<evidence type="ECO:0000313" key="2">
    <source>
        <dbReference type="WBParaSite" id="nRc.2.0.1.t17802-RA"/>
    </source>
</evidence>